<sequence>MNPVMKSETSAAVPQSQTEGYGEFSPFLYIYFCHNRIKVAPDRDSSFQHLLGAADIDNEDQHGSQSAIALRMSALGHFGASTHILYWELGSVLGATLVQKEAFTRE</sequence>
<accession>I8IUB9</accession>
<dbReference type="AlphaFoldDB" id="I8IUB9"/>
<gene>
    <name evidence="1" type="ORF">Ao3042_11689</name>
</gene>
<evidence type="ECO:0000313" key="1">
    <source>
        <dbReference type="EMBL" id="EIT83051.1"/>
    </source>
</evidence>
<evidence type="ECO:0000313" key="2">
    <source>
        <dbReference type="Proteomes" id="UP000002812"/>
    </source>
</evidence>
<dbReference type="Proteomes" id="UP000002812">
    <property type="component" value="Unassembled WGS sequence"/>
</dbReference>
<dbReference type="HOGENOM" id="CLU_2222684_0_0_1"/>
<protein>
    <submittedName>
        <fullName evidence="1">Uncharacterized protein</fullName>
    </submittedName>
</protein>
<name>I8IUB9_ASPO3</name>
<dbReference type="EMBL" id="AKHY01000038">
    <property type="protein sequence ID" value="EIT83051.1"/>
    <property type="molecule type" value="Genomic_DNA"/>
</dbReference>
<reference evidence="2" key="2">
    <citation type="submission" date="2012-06" db="EMBL/GenBank/DDBJ databases">
        <title>Comparative genomic analyses of Aspergillus oryzae 3.042 and A. oryzae RIB40 for soy-sauce fermentation.</title>
        <authorList>
            <person name="Zhao G."/>
            <person name="Hou L."/>
            <person name="Wang C."/>
            <person name="Cao X."/>
        </authorList>
    </citation>
    <scope>NUCLEOTIDE SEQUENCE [LARGE SCALE GENOMIC DNA]</scope>
    <source>
        <strain evidence="2">3.042</strain>
    </source>
</reference>
<reference evidence="1 2" key="1">
    <citation type="journal article" date="2012" name="Eukaryot. Cell">
        <title>Draft genome sequence of Aspergillus oryzae strain 3.042.</title>
        <authorList>
            <person name="Zhao G."/>
            <person name="Yao Y."/>
            <person name="Qi W."/>
            <person name="Wang C."/>
            <person name="Hou L."/>
            <person name="Zeng B."/>
            <person name="Cao X."/>
        </authorList>
    </citation>
    <scope>NUCLEOTIDE SEQUENCE [LARGE SCALE GENOMIC DNA]</scope>
    <source>
        <strain evidence="1 2">3.042</strain>
    </source>
</reference>
<proteinExistence type="predicted"/>
<comment type="caution">
    <text evidence="1">The sequence shown here is derived from an EMBL/GenBank/DDBJ whole genome shotgun (WGS) entry which is preliminary data.</text>
</comment>
<organism evidence="1 2">
    <name type="scientific">Aspergillus oryzae (strain 3.042)</name>
    <name type="common">Yellow koji mold</name>
    <dbReference type="NCBI Taxonomy" id="1160506"/>
    <lineage>
        <taxon>Eukaryota</taxon>
        <taxon>Fungi</taxon>
        <taxon>Dikarya</taxon>
        <taxon>Ascomycota</taxon>
        <taxon>Pezizomycotina</taxon>
        <taxon>Eurotiomycetes</taxon>
        <taxon>Eurotiomycetidae</taxon>
        <taxon>Eurotiales</taxon>
        <taxon>Aspergillaceae</taxon>
        <taxon>Aspergillus</taxon>
        <taxon>Aspergillus subgen. Circumdati</taxon>
    </lineage>
</organism>